<keyword evidence="10" id="KW-1185">Reference proteome</keyword>
<dbReference type="EMBL" id="JADGJH010001757">
    <property type="protein sequence ID" value="KAJ3110218.1"/>
    <property type="molecule type" value="Genomic_DNA"/>
</dbReference>
<feature type="transmembrane region" description="Helical" evidence="8">
    <location>
        <begin position="305"/>
        <end position="325"/>
    </location>
</feature>
<name>A0AAD5SVB6_9FUNG</name>
<evidence type="ECO:0000256" key="7">
    <source>
        <dbReference type="SAM" id="MobiDB-lite"/>
    </source>
</evidence>
<feature type="transmembrane region" description="Helical" evidence="8">
    <location>
        <begin position="159"/>
        <end position="184"/>
    </location>
</feature>
<feature type="compositionally biased region" description="Polar residues" evidence="7">
    <location>
        <begin position="106"/>
        <end position="119"/>
    </location>
</feature>
<organism evidence="9 10">
    <name type="scientific">Physocladia obscura</name>
    <dbReference type="NCBI Taxonomy" id="109957"/>
    <lineage>
        <taxon>Eukaryota</taxon>
        <taxon>Fungi</taxon>
        <taxon>Fungi incertae sedis</taxon>
        <taxon>Chytridiomycota</taxon>
        <taxon>Chytridiomycota incertae sedis</taxon>
        <taxon>Chytridiomycetes</taxon>
        <taxon>Chytridiales</taxon>
        <taxon>Chytriomycetaceae</taxon>
        <taxon>Physocladia</taxon>
    </lineage>
</organism>
<dbReference type="InterPro" id="IPR004923">
    <property type="entry name" value="FTR1/Fip1/EfeU"/>
</dbReference>
<dbReference type="AlphaFoldDB" id="A0AAD5SVB6"/>
<reference evidence="9" key="1">
    <citation type="submission" date="2020-05" db="EMBL/GenBank/DDBJ databases">
        <title>Phylogenomic resolution of chytrid fungi.</title>
        <authorList>
            <person name="Stajich J.E."/>
            <person name="Amses K."/>
            <person name="Simmons R."/>
            <person name="Seto K."/>
            <person name="Myers J."/>
            <person name="Bonds A."/>
            <person name="Quandt C.A."/>
            <person name="Barry K."/>
            <person name="Liu P."/>
            <person name="Grigoriev I."/>
            <person name="Longcore J.E."/>
            <person name="James T.Y."/>
        </authorList>
    </citation>
    <scope>NUCLEOTIDE SEQUENCE</scope>
    <source>
        <strain evidence="9">JEL0513</strain>
    </source>
</reference>
<feature type="transmembrane region" description="Helical" evidence="8">
    <location>
        <begin position="221"/>
        <end position="242"/>
    </location>
</feature>
<evidence type="ECO:0000313" key="10">
    <source>
        <dbReference type="Proteomes" id="UP001211907"/>
    </source>
</evidence>
<dbReference type="PANTHER" id="PTHR31632:SF2">
    <property type="entry name" value="PLASMA MEMBRANE IRON PERMEASE"/>
    <property type="match status" value="1"/>
</dbReference>
<comment type="caution">
    <text evidence="9">The sequence shown here is derived from an EMBL/GenBank/DDBJ whole genome shotgun (WGS) entry which is preliminary data.</text>
</comment>
<keyword evidence="3" id="KW-0410">Iron transport</keyword>
<protein>
    <recommendedName>
        <fullName evidence="11">Iron permease FTR1</fullName>
    </recommendedName>
</protein>
<accession>A0AAD5SVB6</accession>
<evidence type="ECO:0000256" key="6">
    <source>
        <dbReference type="ARBA" id="ARBA00023136"/>
    </source>
</evidence>
<evidence type="ECO:0000256" key="3">
    <source>
        <dbReference type="ARBA" id="ARBA00022496"/>
    </source>
</evidence>
<evidence type="ECO:0000256" key="4">
    <source>
        <dbReference type="ARBA" id="ARBA00022692"/>
    </source>
</evidence>
<evidence type="ECO:0000256" key="2">
    <source>
        <dbReference type="ARBA" id="ARBA00008333"/>
    </source>
</evidence>
<proteinExistence type="inferred from homology"/>
<dbReference type="GO" id="GO:0015093">
    <property type="term" value="F:ferrous iron transmembrane transporter activity"/>
    <property type="evidence" value="ECO:0007669"/>
    <property type="project" value="TreeGrafter"/>
</dbReference>
<keyword evidence="5 8" id="KW-1133">Transmembrane helix</keyword>
<comment type="similarity">
    <text evidence="2">Belongs to the oxidase-dependent Fe transporter (OFeT) (TC 9.A.10.1) family.</text>
</comment>
<feature type="transmembrane region" description="Helical" evidence="8">
    <location>
        <begin position="6"/>
        <end position="27"/>
    </location>
</feature>
<feature type="non-terminal residue" evidence="9">
    <location>
        <position position="1"/>
    </location>
</feature>
<dbReference type="GO" id="GO:0033573">
    <property type="term" value="C:high-affinity iron permease complex"/>
    <property type="evidence" value="ECO:0007669"/>
    <property type="project" value="InterPro"/>
</dbReference>
<keyword evidence="3" id="KW-0813">Transport</keyword>
<evidence type="ECO:0008006" key="11">
    <source>
        <dbReference type="Google" id="ProtNLM"/>
    </source>
</evidence>
<feature type="transmembrane region" description="Helical" evidence="8">
    <location>
        <begin position="190"/>
        <end position="209"/>
    </location>
</feature>
<dbReference type="Pfam" id="PF03239">
    <property type="entry name" value="FTR1"/>
    <property type="match status" value="1"/>
</dbReference>
<comment type="subcellular location">
    <subcellularLocation>
        <location evidence="1">Membrane</location>
        <topology evidence="1">Multi-pass membrane protein</topology>
    </subcellularLocation>
</comment>
<keyword evidence="3" id="KW-0406">Ion transport</keyword>
<dbReference type="PANTHER" id="PTHR31632">
    <property type="entry name" value="IRON TRANSPORTER FTH1"/>
    <property type="match status" value="1"/>
</dbReference>
<dbReference type="Proteomes" id="UP001211907">
    <property type="component" value="Unassembled WGS sequence"/>
</dbReference>
<evidence type="ECO:0000256" key="5">
    <source>
        <dbReference type="ARBA" id="ARBA00022989"/>
    </source>
</evidence>
<keyword evidence="4 8" id="KW-0812">Transmembrane</keyword>
<keyword evidence="6 8" id="KW-0472">Membrane</keyword>
<evidence type="ECO:0000256" key="8">
    <source>
        <dbReference type="SAM" id="Phobius"/>
    </source>
</evidence>
<evidence type="ECO:0000313" key="9">
    <source>
        <dbReference type="EMBL" id="KAJ3110218.1"/>
    </source>
</evidence>
<sequence length="352" mass="39133">TAAEALWEAILSLIAAVLLTIMAFAFLKSDELSAKWHRKLHKALQKHNVIGANPVDSDINLPDLPAPSSLTVNDNEIERGPSLEASQFLPATAMLSKYQPDTISNETEATQNGNLSPETRNFLDEGSSDADSHRQQLKQLSPEENAKRTRRAQIKSAQAFFWIPFLTVIREGLEGMAFLGGIALSVDPGQIPLAFFAGIICGFLIGYAIYRAGNTMKLHTFFVTASLVILYLSAGLFSKAVLQFQKNKWAHLIGSTTDVDSLKYYDVRQSVFHLTCCNPDVNTEGGWQFFNALLGWTNSPTIGSVVAYVVYWMFVVLVLVTVKVMDRRRIRLGRERVGFKRMIANWVTGTKK</sequence>
<evidence type="ECO:0000256" key="1">
    <source>
        <dbReference type="ARBA" id="ARBA00004141"/>
    </source>
</evidence>
<gene>
    <name evidence="9" type="ORF">HK100_003112</name>
</gene>
<feature type="region of interest" description="Disordered" evidence="7">
    <location>
        <begin position="106"/>
        <end position="148"/>
    </location>
</feature>
<keyword evidence="3" id="KW-0408">Iron</keyword>